<feature type="transmembrane region" description="Helical" evidence="1">
    <location>
        <begin position="58"/>
        <end position="78"/>
    </location>
</feature>
<feature type="transmembrane region" description="Helical" evidence="1">
    <location>
        <begin position="90"/>
        <end position="108"/>
    </location>
</feature>
<keyword evidence="1" id="KW-0812">Transmembrane</keyword>
<evidence type="ECO:0000256" key="1">
    <source>
        <dbReference type="SAM" id="Phobius"/>
    </source>
</evidence>
<evidence type="ECO:0000313" key="3">
    <source>
        <dbReference type="Proteomes" id="UP001204562"/>
    </source>
</evidence>
<sequence>MTVFTFSIALILVISIVHVVIALQKDHIKRTGGDSIVDVIGAVALAGTTPIAPPRQTILTSLLFLNCVLLSCYLPRFFKYKENSALLQESTVFSLGITVVSALCLPFLF</sequence>
<evidence type="ECO:0000313" key="2">
    <source>
        <dbReference type="EMBL" id="MCQ4769947.1"/>
    </source>
</evidence>
<dbReference type="RefSeq" id="WP_256303532.1">
    <property type="nucleotide sequence ID" value="NZ_JANFYS010000008.1"/>
</dbReference>
<dbReference type="EMBL" id="JANFYS010000008">
    <property type="protein sequence ID" value="MCQ4769947.1"/>
    <property type="molecule type" value="Genomic_DNA"/>
</dbReference>
<dbReference type="Proteomes" id="UP001204562">
    <property type="component" value="Unassembled WGS sequence"/>
</dbReference>
<dbReference type="AlphaFoldDB" id="A0AAW5JL39"/>
<keyword evidence="1" id="KW-1133">Transmembrane helix</keyword>
<keyword evidence="1" id="KW-0472">Membrane</keyword>
<gene>
    <name evidence="2" type="ORF">NE579_05645</name>
</gene>
<feature type="transmembrane region" description="Helical" evidence="1">
    <location>
        <begin position="6"/>
        <end position="23"/>
    </location>
</feature>
<comment type="caution">
    <text evidence="2">The sequence shown here is derived from an EMBL/GenBank/DDBJ whole genome shotgun (WGS) entry which is preliminary data.</text>
</comment>
<organism evidence="2 3">
    <name type="scientific">Intestinimonas massiliensis</name>
    <name type="common">ex Afouda et al. 2020</name>
    <dbReference type="NCBI Taxonomy" id="1673721"/>
    <lineage>
        <taxon>Bacteria</taxon>
        <taxon>Bacillati</taxon>
        <taxon>Bacillota</taxon>
        <taxon>Clostridia</taxon>
        <taxon>Eubacteriales</taxon>
        <taxon>Intestinimonas</taxon>
    </lineage>
</organism>
<accession>A0AAW5JL39</accession>
<feature type="transmembrane region" description="Helical" evidence="1">
    <location>
        <begin position="35"/>
        <end position="52"/>
    </location>
</feature>
<proteinExistence type="predicted"/>
<name>A0AAW5JL39_9FIRM</name>
<reference evidence="2" key="1">
    <citation type="submission" date="2022-06" db="EMBL/GenBank/DDBJ databases">
        <title>Isolation of gut microbiota from human fecal samples.</title>
        <authorList>
            <person name="Pamer E.G."/>
            <person name="Barat B."/>
            <person name="Waligurski E."/>
            <person name="Medina S."/>
            <person name="Paddock L."/>
            <person name="Mostad J."/>
        </authorList>
    </citation>
    <scope>NUCLEOTIDE SEQUENCE</scope>
    <source>
        <strain evidence="2">DFI.9.91</strain>
    </source>
</reference>
<protein>
    <submittedName>
        <fullName evidence="2">Uncharacterized protein</fullName>
    </submittedName>
</protein>